<comment type="caution">
    <text evidence="2">The sequence shown here is derived from an EMBL/GenBank/DDBJ whole genome shotgun (WGS) entry which is preliminary data.</text>
</comment>
<evidence type="ECO:0000313" key="2">
    <source>
        <dbReference type="EMBL" id="MFB9378352.1"/>
    </source>
</evidence>
<dbReference type="SUPFAM" id="SSF51735">
    <property type="entry name" value="NAD(P)-binding Rossmann-fold domains"/>
    <property type="match status" value="1"/>
</dbReference>
<dbReference type="InterPro" id="IPR036291">
    <property type="entry name" value="NAD(P)-bd_dom_sf"/>
</dbReference>
<name>A0ABV5LW92_9ACTN</name>
<dbReference type="Gene3D" id="3.40.50.720">
    <property type="entry name" value="NAD(P)-binding Rossmann-like Domain"/>
    <property type="match status" value="1"/>
</dbReference>
<dbReference type="Pfam" id="PF13561">
    <property type="entry name" value="adh_short_C2"/>
    <property type="match status" value="1"/>
</dbReference>
<accession>A0ABV5LW92</accession>
<reference evidence="2 3" key="1">
    <citation type="submission" date="2024-09" db="EMBL/GenBank/DDBJ databases">
        <authorList>
            <person name="Sun Q."/>
            <person name="Mori K."/>
        </authorList>
    </citation>
    <scope>NUCLEOTIDE SEQUENCE [LARGE SCALE GENOMIC DNA]</scope>
    <source>
        <strain evidence="2 3">TISTR 1856</strain>
    </source>
</reference>
<evidence type="ECO:0000256" key="1">
    <source>
        <dbReference type="ARBA" id="ARBA00006484"/>
    </source>
</evidence>
<dbReference type="PANTHER" id="PTHR42760:SF121">
    <property type="entry name" value="3-OXOACYL-(ACYL-CARRIER-PROTEIN) REDUCTASE"/>
    <property type="match status" value="1"/>
</dbReference>
<protein>
    <submittedName>
        <fullName evidence="2">SDR family oxidoreductase</fullName>
    </submittedName>
</protein>
<gene>
    <name evidence="2" type="ORF">ACFFVI_15390</name>
</gene>
<evidence type="ECO:0000313" key="3">
    <source>
        <dbReference type="Proteomes" id="UP001589748"/>
    </source>
</evidence>
<dbReference type="PRINTS" id="PR00080">
    <property type="entry name" value="SDRFAMILY"/>
</dbReference>
<dbReference type="RefSeq" id="WP_380137061.1">
    <property type="nucleotide sequence ID" value="NZ_JBHLUI010000008.1"/>
</dbReference>
<dbReference type="InterPro" id="IPR002347">
    <property type="entry name" value="SDR_fam"/>
</dbReference>
<organism evidence="2 3">
    <name type="scientific">Kineococcus gynurae</name>
    <dbReference type="NCBI Taxonomy" id="452979"/>
    <lineage>
        <taxon>Bacteria</taxon>
        <taxon>Bacillati</taxon>
        <taxon>Actinomycetota</taxon>
        <taxon>Actinomycetes</taxon>
        <taxon>Kineosporiales</taxon>
        <taxon>Kineosporiaceae</taxon>
        <taxon>Kineococcus</taxon>
    </lineage>
</organism>
<dbReference type="InterPro" id="IPR020904">
    <property type="entry name" value="Sc_DH/Rdtase_CS"/>
</dbReference>
<dbReference type="Proteomes" id="UP001589748">
    <property type="component" value="Unassembled WGS sequence"/>
</dbReference>
<dbReference type="EMBL" id="JBHMDM010000007">
    <property type="protein sequence ID" value="MFB9378352.1"/>
    <property type="molecule type" value="Genomic_DNA"/>
</dbReference>
<dbReference type="PRINTS" id="PR00081">
    <property type="entry name" value="GDHRDH"/>
</dbReference>
<sequence length="264" mass="27163">MEVEATPRRRSAFVTGAAGGIGTAIARRLHADGLDVTLCDLASTAERLDDLATTLDGPALARACSADVTDRAAVEAAVAAHVEAFGAIDVMVANAGIAITAGLLETTTQQWDRTMAVNVRGVFNCYSAAARQMVEHGTPGRLIGAASVAAHRAGKLQGAYSASKFAVRGLTQAVAQELAEHGITANCYSPGVVHTPMWESIDAALASRHGTPVGSEMSAMVASIPLGRLQVPDDVAGVVSFLASRDAAYITGQSLVVDGGMWFS</sequence>
<dbReference type="PROSITE" id="PS00061">
    <property type="entry name" value="ADH_SHORT"/>
    <property type="match status" value="1"/>
</dbReference>
<dbReference type="PANTHER" id="PTHR42760">
    <property type="entry name" value="SHORT-CHAIN DEHYDROGENASES/REDUCTASES FAMILY MEMBER"/>
    <property type="match status" value="1"/>
</dbReference>
<comment type="similarity">
    <text evidence="1">Belongs to the short-chain dehydrogenases/reductases (SDR) family.</text>
</comment>
<proteinExistence type="inferred from homology"/>
<keyword evidence="3" id="KW-1185">Reference proteome</keyword>